<dbReference type="SMART" id="SM00320">
    <property type="entry name" value="WD40"/>
    <property type="match status" value="5"/>
</dbReference>
<dbReference type="InterPro" id="IPR035994">
    <property type="entry name" value="Nucleoside_phosphorylase_sf"/>
</dbReference>
<dbReference type="Gene3D" id="3.40.50.300">
    <property type="entry name" value="P-loop containing nucleotide triphosphate hydrolases"/>
    <property type="match status" value="1"/>
</dbReference>
<dbReference type="EMBL" id="ML119668">
    <property type="protein sequence ID" value="RPA82949.1"/>
    <property type="molecule type" value="Genomic_DNA"/>
</dbReference>
<dbReference type="InterPro" id="IPR011044">
    <property type="entry name" value="Quino_amine_DH_bsu"/>
</dbReference>
<dbReference type="Gene3D" id="2.130.10.10">
    <property type="entry name" value="YVTN repeat-like/Quinoprotein amine dehydrogenase"/>
    <property type="match status" value="4"/>
</dbReference>
<dbReference type="Pfam" id="PF00400">
    <property type="entry name" value="WD40"/>
    <property type="match status" value="2"/>
</dbReference>
<evidence type="ECO:0000313" key="5">
    <source>
        <dbReference type="EMBL" id="RPA82949.1"/>
    </source>
</evidence>
<dbReference type="Proteomes" id="UP000275078">
    <property type="component" value="Unassembled WGS sequence"/>
</dbReference>
<dbReference type="PANTHER" id="PTHR46082">
    <property type="entry name" value="ATP/GTP-BINDING PROTEIN-RELATED"/>
    <property type="match status" value="1"/>
</dbReference>
<name>A0A3N4IA50_ASCIM</name>
<feature type="domain" description="Nephrocystin 3-like N-terminal" evidence="4">
    <location>
        <begin position="400"/>
        <end position="562"/>
    </location>
</feature>
<dbReference type="STRING" id="1160509.A0A3N4IA50"/>
<evidence type="ECO:0000313" key="6">
    <source>
        <dbReference type="Proteomes" id="UP000275078"/>
    </source>
</evidence>
<gene>
    <name evidence="5" type="ORF">BJ508DRAFT_81699</name>
</gene>
<evidence type="ECO:0000259" key="4">
    <source>
        <dbReference type="Pfam" id="PF24883"/>
    </source>
</evidence>
<evidence type="ECO:0000259" key="3">
    <source>
        <dbReference type="Pfam" id="PF01048"/>
    </source>
</evidence>
<dbReference type="Pfam" id="PF24883">
    <property type="entry name" value="NPHP3_N"/>
    <property type="match status" value="1"/>
</dbReference>
<protein>
    <submittedName>
        <fullName evidence="5">Uncharacterized protein</fullName>
    </submittedName>
</protein>
<dbReference type="GO" id="GO:0009116">
    <property type="term" value="P:nucleoside metabolic process"/>
    <property type="evidence" value="ECO:0007669"/>
    <property type="project" value="InterPro"/>
</dbReference>
<dbReference type="Pfam" id="PF01048">
    <property type="entry name" value="PNP_UDP_1"/>
    <property type="match status" value="1"/>
</dbReference>
<dbReference type="GO" id="GO:0003824">
    <property type="term" value="F:catalytic activity"/>
    <property type="evidence" value="ECO:0007669"/>
    <property type="project" value="InterPro"/>
</dbReference>
<dbReference type="SUPFAM" id="SSF52540">
    <property type="entry name" value="P-loop containing nucleoside triphosphate hydrolases"/>
    <property type="match status" value="2"/>
</dbReference>
<dbReference type="InterPro" id="IPR027417">
    <property type="entry name" value="P-loop_NTPase"/>
</dbReference>
<dbReference type="SUPFAM" id="SSF50969">
    <property type="entry name" value="YVTN repeat-like/Quinoprotein amine dehydrogenase"/>
    <property type="match status" value="1"/>
</dbReference>
<evidence type="ECO:0000256" key="2">
    <source>
        <dbReference type="PROSITE-ProRule" id="PRU00221"/>
    </source>
</evidence>
<sequence>MADSIESYTIGWVCALEKEALAAILCLDTQLEGPELPFADSEHYYFGKIGEHYIVIAVPAAGDMGEVSAAQTALNMSRTFANIRVAVLVGIGGGAPSAANDIRLGDIVIGIPGKGHSGVWQHDFGVNQQEEKYIVPGNSLNRPPKFIRQAVADLSINRKLDVANGGRWRLYEDVEAILQRYEHLRDEYGRPASNTDLLFPSELVHRDSKIPCQHNFACISRRAKAQRPLRTRTEAGKAVEELDPVVHGGLIATGNTVMRDAVMRDDFAEQYGVLCFEMEAAGLMNTIPCLVIRGISDYSDTHKNDKWQGYAAIVAAAYAKRLIKKLRVKHITAEAPLAQKLGKIESEVTKTRTIVEELDRKTDWKLLQKLLPYADEAAFNSYQAQNAPTCLENTRVAVLSEIRDWIDGDDKRSIFWINGMAGMGKSTIARTIAQEYNAGGKLLSSFFFYRGSGTASGGAKFVSTIAFDLARKSKAARGHILQTVTEDSKITRKSLADQWRQLVLVPLIEMDDNSVASLLLLVVDALDECDSESDIRSILTLLADAEVSRIKSTKLRVLVTSRQDMPIRRAFLEMPSIRHKDLVLDEISRSVVDEDLTRYFTAQFQAIRGMADFSFLSHNWPGTHTIKHLVQQSEGLFIYAATLCRFLKCEDGHGLPTKRLEDFENQRKMALKSASARSVGSTRKNRETVSLDKMYAQILQHVLTGLDETSNPTQAEIAKAYARIIQPLAALFEPVAIMTIGRLLSYDIVDIRFKLLRLRSVFNVPDPNTENERIRILHTSFRDFLLDPARCPETFYIAEHTTHAMLAAKCMKVMSTHLRKDICDIQLPGQHLEGIMKGYIRSFITPDLEYSCRYWIQHFCKGDGKVHTSENGRLSQFLRAHLLHWMEVLCLLDRAHEAILGINALEELLDPGKSPSLTAFIHDAKRFAISNKAAYTHTPLQLYNSALLFAPEESLVRKQFEHEMTREVRRLTKPQKGWGAELQTLYPENDAPGVMLKSMLNSVVLSACLAMNGQRLAVVYADYEKYIHHEPPHADQLRGFYMKAWDLNTGVCLFTVNRTLLHKLQRDEQKEVQVAVSEILTSFTIVTATPYEAQIWNFDTGVLLQELNLDTSDFRKSNERDNVRKLHLLSPDGLILAIVEALYVELDTCEEQNYRIQLWSMQNGKLIAHSLAENRTEITAFAFSADSKYLIVIGRTSQKGDDSKHGRYRAWRIELRASFSMRSATHNVATELVIGEHPIVINEMELKLGKSFITAPRMGTVTRIAVSAAPWTLAVGCDDGMVQLWKLEECSGMFETMCTLCGESELERLTSQSKTSKTTAIRDQGLSFSCDGTLVAVGRKGNRLELYDVRSRDLLFTVGHNGSVHVVHFTENGRTMVSASQASSAIRIWDLKYAILDQVSCSSAQLAKQQPNSGAIQLAEDPWEGLHGTSPISHTSISPDGSRIATVSRNGVVVIWALRGSRAQSDSGSGNFQPQRHPVSDCSEQVSVSSISFSSDSRTVAFGFCGLLEVDPTSPRNLRLATPTATAPTTSIDVEHGIGPGYVALWDSVAASEAYPFSVLIPIHCTPGCGSHGDLRHENVELAIESIACSSESTGGKANGHIGRLLASHETCRFKGSVAHKLTNCTAIVLWDATTKQRLRVFRMPVILDEFRFNFLKRREGHLDFFATLLFSPDGKRLLSFVQRGRCRIFDVLSGDTLWVHDHEIEDDYDPRKNASPSCWTRVGYLSQDWSMIARQVATANERLPRSGRTYEILDLGSSSHGRKSDNCSANVIDTQGYCDRRITLTQSRSGRYLYSPDDSTGSSSLWRHVMDTTSEASSPDVCTRELVLNDHELSVVLRGNGHEWVVRGELNFLWLPEAYKTSGCFASNRKLLVTGSNKGEVLIVRFE</sequence>
<dbReference type="SUPFAM" id="SSF53167">
    <property type="entry name" value="Purine and uridine phosphorylases"/>
    <property type="match status" value="1"/>
</dbReference>
<dbReference type="InterPro" id="IPR000845">
    <property type="entry name" value="Nucleoside_phosphorylase_d"/>
</dbReference>
<dbReference type="InterPro" id="IPR053137">
    <property type="entry name" value="NLR-like"/>
</dbReference>
<dbReference type="PROSITE" id="PS50082">
    <property type="entry name" value="WD_REPEATS_2"/>
    <property type="match status" value="1"/>
</dbReference>
<dbReference type="InterPro" id="IPR036322">
    <property type="entry name" value="WD40_repeat_dom_sf"/>
</dbReference>
<proteinExistence type="predicted"/>
<keyword evidence="1" id="KW-0677">Repeat</keyword>
<dbReference type="InterPro" id="IPR056884">
    <property type="entry name" value="NPHP3-like_N"/>
</dbReference>
<organism evidence="5 6">
    <name type="scientific">Ascobolus immersus RN42</name>
    <dbReference type="NCBI Taxonomy" id="1160509"/>
    <lineage>
        <taxon>Eukaryota</taxon>
        <taxon>Fungi</taxon>
        <taxon>Dikarya</taxon>
        <taxon>Ascomycota</taxon>
        <taxon>Pezizomycotina</taxon>
        <taxon>Pezizomycetes</taxon>
        <taxon>Pezizales</taxon>
        <taxon>Ascobolaceae</taxon>
        <taxon>Ascobolus</taxon>
    </lineage>
</organism>
<dbReference type="SUPFAM" id="SSF50978">
    <property type="entry name" value="WD40 repeat-like"/>
    <property type="match status" value="1"/>
</dbReference>
<evidence type="ECO:0000256" key="1">
    <source>
        <dbReference type="ARBA" id="ARBA00022737"/>
    </source>
</evidence>
<keyword evidence="6" id="KW-1185">Reference proteome</keyword>
<accession>A0A3N4IA50</accession>
<reference evidence="5 6" key="1">
    <citation type="journal article" date="2018" name="Nat. Ecol. Evol.">
        <title>Pezizomycetes genomes reveal the molecular basis of ectomycorrhizal truffle lifestyle.</title>
        <authorList>
            <person name="Murat C."/>
            <person name="Payen T."/>
            <person name="Noel B."/>
            <person name="Kuo A."/>
            <person name="Morin E."/>
            <person name="Chen J."/>
            <person name="Kohler A."/>
            <person name="Krizsan K."/>
            <person name="Balestrini R."/>
            <person name="Da Silva C."/>
            <person name="Montanini B."/>
            <person name="Hainaut M."/>
            <person name="Levati E."/>
            <person name="Barry K.W."/>
            <person name="Belfiori B."/>
            <person name="Cichocki N."/>
            <person name="Clum A."/>
            <person name="Dockter R.B."/>
            <person name="Fauchery L."/>
            <person name="Guy J."/>
            <person name="Iotti M."/>
            <person name="Le Tacon F."/>
            <person name="Lindquist E.A."/>
            <person name="Lipzen A."/>
            <person name="Malagnac F."/>
            <person name="Mello A."/>
            <person name="Molinier V."/>
            <person name="Miyauchi S."/>
            <person name="Poulain J."/>
            <person name="Riccioni C."/>
            <person name="Rubini A."/>
            <person name="Sitrit Y."/>
            <person name="Splivallo R."/>
            <person name="Traeger S."/>
            <person name="Wang M."/>
            <person name="Zifcakova L."/>
            <person name="Wipf D."/>
            <person name="Zambonelli A."/>
            <person name="Paolocci F."/>
            <person name="Nowrousian M."/>
            <person name="Ottonello S."/>
            <person name="Baldrian P."/>
            <person name="Spatafora J.W."/>
            <person name="Henrissat B."/>
            <person name="Nagy L.G."/>
            <person name="Aury J.M."/>
            <person name="Wincker P."/>
            <person name="Grigoriev I.V."/>
            <person name="Bonfante P."/>
            <person name="Martin F.M."/>
        </authorList>
    </citation>
    <scope>NUCLEOTIDE SEQUENCE [LARGE SCALE GENOMIC DNA]</scope>
    <source>
        <strain evidence="5 6">RN42</strain>
    </source>
</reference>
<feature type="domain" description="Nucleoside phosphorylase" evidence="3">
    <location>
        <begin position="196"/>
        <end position="307"/>
    </location>
</feature>
<feature type="repeat" description="WD" evidence="2">
    <location>
        <begin position="1357"/>
        <end position="1392"/>
    </location>
</feature>
<dbReference type="Gene3D" id="3.40.50.1580">
    <property type="entry name" value="Nucleoside phosphorylase domain"/>
    <property type="match status" value="1"/>
</dbReference>
<keyword evidence="2" id="KW-0853">WD repeat</keyword>
<dbReference type="InterPro" id="IPR001680">
    <property type="entry name" value="WD40_rpt"/>
</dbReference>
<dbReference type="OrthoDB" id="674604at2759"/>
<dbReference type="InterPro" id="IPR015943">
    <property type="entry name" value="WD40/YVTN_repeat-like_dom_sf"/>
</dbReference>
<dbReference type="PANTHER" id="PTHR46082:SF11">
    <property type="entry name" value="AAA+ ATPASE DOMAIN-CONTAINING PROTEIN-RELATED"/>
    <property type="match status" value="1"/>
</dbReference>